<keyword evidence="2" id="KW-1185">Reference proteome</keyword>
<accession>A0ABR0FCN9</accession>
<sequence length="336" mass="37343">MGDFRGGEVSCYVHCLCRTSLLYNRPPLVRPPMVPRLFELDTPIQTSLCADDARNAAMADADGDVNGRLTDALCSLAEIQYTIAMHEAEQNTAVGSGEDIGIRQSILLRWRVLCDLFSNQLQAETNSSLSSCYVSLQQSEVALSVLHPLPAQLTLPDESAVTTTVKDLFIQHARFISETVDALLQWSQNRPHYPIGFALYYSLVPLIPLLDPEDTGSETHELFINGCVRLSVCAQIYPFFGRLLQAIGALAWRLGKDVPLKARECFQYIKVSTPRHDVEDGEVHDIPLAMDIPRLWAMRHLQTNNHVGDDKNGYLPVGQLGKMIEHWSGANRLDGG</sequence>
<organism evidence="1 2">
    <name type="scientific">Podospora bellae-mahoneyi</name>
    <dbReference type="NCBI Taxonomy" id="2093777"/>
    <lineage>
        <taxon>Eukaryota</taxon>
        <taxon>Fungi</taxon>
        <taxon>Dikarya</taxon>
        <taxon>Ascomycota</taxon>
        <taxon>Pezizomycotina</taxon>
        <taxon>Sordariomycetes</taxon>
        <taxon>Sordariomycetidae</taxon>
        <taxon>Sordariales</taxon>
        <taxon>Podosporaceae</taxon>
        <taxon>Podospora</taxon>
    </lineage>
</organism>
<comment type="caution">
    <text evidence="1">The sequence shown here is derived from an EMBL/GenBank/DDBJ whole genome shotgun (WGS) entry which is preliminary data.</text>
</comment>
<dbReference type="Proteomes" id="UP001322138">
    <property type="component" value="Unassembled WGS sequence"/>
</dbReference>
<dbReference type="GeneID" id="87898824"/>
<dbReference type="EMBL" id="JAFFGZ010000007">
    <property type="protein sequence ID" value="KAK4641539.1"/>
    <property type="molecule type" value="Genomic_DNA"/>
</dbReference>
<proteinExistence type="predicted"/>
<protein>
    <submittedName>
        <fullName evidence="1">Uncharacterized protein</fullName>
    </submittedName>
</protein>
<reference evidence="1 2" key="1">
    <citation type="journal article" date="2023" name="bioRxiv">
        <title>High-quality genome assemblies of four members of thePodospora anserinaspecies complex.</title>
        <authorList>
            <person name="Ament-Velasquez S.L."/>
            <person name="Vogan A.A."/>
            <person name="Wallerman O."/>
            <person name="Hartmann F."/>
            <person name="Gautier V."/>
            <person name="Silar P."/>
            <person name="Giraud T."/>
            <person name="Johannesson H."/>
        </authorList>
    </citation>
    <scope>NUCLEOTIDE SEQUENCE [LARGE SCALE GENOMIC DNA]</scope>
    <source>
        <strain evidence="1 2">CBS 112042</strain>
    </source>
</reference>
<evidence type="ECO:0000313" key="2">
    <source>
        <dbReference type="Proteomes" id="UP001322138"/>
    </source>
</evidence>
<dbReference type="RefSeq" id="XP_062730515.1">
    <property type="nucleotide sequence ID" value="XM_062879342.1"/>
</dbReference>
<gene>
    <name evidence="1" type="ORF">QC761_500930</name>
</gene>
<evidence type="ECO:0000313" key="1">
    <source>
        <dbReference type="EMBL" id="KAK4641539.1"/>
    </source>
</evidence>
<name>A0ABR0FCN9_9PEZI</name>